<dbReference type="AlphaFoldDB" id="A0A5C6ZDQ0"/>
<name>A0A5C6ZDQ0_9FLAO</name>
<dbReference type="GO" id="GO:0016020">
    <property type="term" value="C:membrane"/>
    <property type="evidence" value="ECO:0007669"/>
    <property type="project" value="TreeGrafter"/>
</dbReference>
<comment type="caution">
    <text evidence="3">The sequence shown here is derived from an EMBL/GenBank/DDBJ whole genome shotgun (WGS) entry which is preliminary data.</text>
</comment>
<dbReference type="Proteomes" id="UP000321578">
    <property type="component" value="Unassembled WGS sequence"/>
</dbReference>
<comment type="similarity">
    <text evidence="1">Belongs to the short-chain dehydrogenases/reductases (SDR) family.</text>
</comment>
<dbReference type="PROSITE" id="PS00061">
    <property type="entry name" value="ADH_SHORT"/>
    <property type="match status" value="1"/>
</dbReference>
<protein>
    <submittedName>
        <fullName evidence="3">SDR family NAD(P)-dependent oxidoreductase</fullName>
    </submittedName>
</protein>
<evidence type="ECO:0000256" key="2">
    <source>
        <dbReference type="ARBA" id="ARBA00023002"/>
    </source>
</evidence>
<feature type="non-terminal residue" evidence="3">
    <location>
        <position position="1"/>
    </location>
</feature>
<dbReference type="OrthoDB" id="822355at2"/>
<dbReference type="PANTHER" id="PTHR44196">
    <property type="entry name" value="DEHYDROGENASE/REDUCTASE SDR FAMILY MEMBER 7B"/>
    <property type="match status" value="1"/>
</dbReference>
<dbReference type="InterPro" id="IPR020904">
    <property type="entry name" value="Sc_DH/Rdtase_CS"/>
</dbReference>
<dbReference type="RefSeq" id="WP_147087969.1">
    <property type="nucleotide sequence ID" value="NZ_VORN01000032.1"/>
</dbReference>
<dbReference type="InterPro" id="IPR002347">
    <property type="entry name" value="SDR_fam"/>
</dbReference>
<dbReference type="InterPro" id="IPR036291">
    <property type="entry name" value="NAD(P)-bd_dom_sf"/>
</dbReference>
<dbReference type="SUPFAM" id="SSF51735">
    <property type="entry name" value="NAD(P)-binding Rossmann-fold domains"/>
    <property type="match status" value="1"/>
</dbReference>
<keyword evidence="2" id="KW-0560">Oxidoreductase</keyword>
<reference evidence="3 4" key="1">
    <citation type="submission" date="2019-08" db="EMBL/GenBank/DDBJ databases">
        <title>Genomes of Subsaximicrobium wynnwilliamsii strains.</title>
        <authorList>
            <person name="Bowman J.P."/>
        </authorList>
    </citation>
    <scope>NUCLEOTIDE SEQUENCE [LARGE SCALE GENOMIC DNA]</scope>
    <source>
        <strain evidence="3 4">2-80-2</strain>
    </source>
</reference>
<sequence length="210" mass="24026">CRKSKTPCYQGNNLHHHNQLRAATKFSEIIRFLTWVSQRRKQVVIDTNISVDKRLMEVNYLGTVGLSKALLPHYVKHKSGHFVIVSSLMGKFSSPYRSGYCGAKHALHGFFDALRMEHEKDNIKVTLICPGFVNTEVSRNALTGDGSKLNSHDTATENGLSVEDFSKRMIKAIKKEKFEAYIGKFERFGVFVKRLSPRWLHCLVKRSEVR</sequence>
<evidence type="ECO:0000313" key="4">
    <source>
        <dbReference type="Proteomes" id="UP000321578"/>
    </source>
</evidence>
<dbReference type="Gene3D" id="3.40.50.720">
    <property type="entry name" value="NAD(P)-binding Rossmann-like Domain"/>
    <property type="match status" value="1"/>
</dbReference>
<dbReference type="PRINTS" id="PR00081">
    <property type="entry name" value="GDHRDH"/>
</dbReference>
<dbReference type="Pfam" id="PF00106">
    <property type="entry name" value="adh_short"/>
    <property type="match status" value="1"/>
</dbReference>
<gene>
    <name evidence="3" type="ORF">ESY86_17215</name>
</gene>
<organism evidence="3 4">
    <name type="scientific">Subsaximicrobium wynnwilliamsii</name>
    <dbReference type="NCBI Taxonomy" id="291179"/>
    <lineage>
        <taxon>Bacteria</taxon>
        <taxon>Pseudomonadati</taxon>
        <taxon>Bacteroidota</taxon>
        <taxon>Flavobacteriia</taxon>
        <taxon>Flavobacteriales</taxon>
        <taxon>Flavobacteriaceae</taxon>
        <taxon>Subsaximicrobium</taxon>
    </lineage>
</organism>
<dbReference type="GO" id="GO:0016491">
    <property type="term" value="F:oxidoreductase activity"/>
    <property type="evidence" value="ECO:0007669"/>
    <property type="project" value="UniProtKB-KW"/>
</dbReference>
<evidence type="ECO:0000256" key="1">
    <source>
        <dbReference type="ARBA" id="ARBA00006484"/>
    </source>
</evidence>
<evidence type="ECO:0000313" key="3">
    <source>
        <dbReference type="EMBL" id="TXD87302.1"/>
    </source>
</evidence>
<dbReference type="EMBL" id="VORO01000026">
    <property type="protein sequence ID" value="TXD87302.1"/>
    <property type="molecule type" value="Genomic_DNA"/>
</dbReference>
<proteinExistence type="inferred from homology"/>
<keyword evidence="4" id="KW-1185">Reference proteome</keyword>
<accession>A0A5C6ZDQ0</accession>
<dbReference type="PANTHER" id="PTHR44196:SF1">
    <property type="entry name" value="DEHYDROGENASE_REDUCTASE SDR FAMILY MEMBER 7B"/>
    <property type="match status" value="1"/>
</dbReference>